<evidence type="ECO:0000256" key="13">
    <source>
        <dbReference type="ARBA" id="ARBA00023180"/>
    </source>
</evidence>
<keyword evidence="9" id="KW-0378">Hydrolase</keyword>
<dbReference type="GO" id="GO:0004185">
    <property type="term" value="F:serine-type carboxypeptidase activity"/>
    <property type="evidence" value="ECO:0007669"/>
    <property type="project" value="UniProtKB-EC"/>
</dbReference>
<dbReference type="OrthoDB" id="443318at2759"/>
<dbReference type="PRINTS" id="PR00724">
    <property type="entry name" value="CRBOXYPTASEC"/>
</dbReference>
<proteinExistence type="inferred from homology"/>
<dbReference type="GO" id="GO:0006508">
    <property type="term" value="P:proteolysis"/>
    <property type="evidence" value="ECO:0007669"/>
    <property type="project" value="UniProtKB-KW"/>
</dbReference>
<name>A0A8H6XI82_9AGAR</name>
<dbReference type="EMBL" id="JACAZH010000029">
    <property type="protein sequence ID" value="KAF7340835.1"/>
    <property type="molecule type" value="Genomic_DNA"/>
</dbReference>
<dbReference type="PANTHER" id="PTHR11802">
    <property type="entry name" value="SERINE PROTEASE FAMILY S10 SERINE CARBOXYPEPTIDASE"/>
    <property type="match status" value="1"/>
</dbReference>
<evidence type="ECO:0000256" key="12">
    <source>
        <dbReference type="ARBA" id="ARBA00023136"/>
    </source>
</evidence>
<keyword evidence="5" id="KW-0645">Protease</keyword>
<dbReference type="SUPFAM" id="SSF53474">
    <property type="entry name" value="alpha/beta-Hydrolases"/>
    <property type="match status" value="1"/>
</dbReference>
<evidence type="ECO:0000256" key="8">
    <source>
        <dbReference type="ARBA" id="ARBA00022729"/>
    </source>
</evidence>
<reference evidence="19" key="1">
    <citation type="submission" date="2020-05" db="EMBL/GenBank/DDBJ databases">
        <title>Mycena genomes resolve the evolution of fungal bioluminescence.</title>
        <authorList>
            <person name="Tsai I.J."/>
        </authorList>
    </citation>
    <scope>NUCLEOTIDE SEQUENCE</scope>
    <source>
        <strain evidence="19">160909Yilan</strain>
    </source>
</reference>
<feature type="signal peptide" evidence="18">
    <location>
        <begin position="1"/>
        <end position="15"/>
    </location>
</feature>
<evidence type="ECO:0000256" key="7">
    <source>
        <dbReference type="ARBA" id="ARBA00022703"/>
    </source>
</evidence>
<organism evidence="19 20">
    <name type="scientific">Mycena sanguinolenta</name>
    <dbReference type="NCBI Taxonomy" id="230812"/>
    <lineage>
        <taxon>Eukaryota</taxon>
        <taxon>Fungi</taxon>
        <taxon>Dikarya</taxon>
        <taxon>Basidiomycota</taxon>
        <taxon>Agaricomycotina</taxon>
        <taxon>Agaricomycetes</taxon>
        <taxon>Agaricomycetidae</taxon>
        <taxon>Agaricales</taxon>
        <taxon>Marasmiineae</taxon>
        <taxon>Mycenaceae</taxon>
        <taxon>Mycena</taxon>
    </lineage>
</organism>
<dbReference type="EC" id="3.4.16.6" evidence="14"/>
<protein>
    <recommendedName>
        <fullName evidence="16">Pheromone-processing carboxypeptidase KEX1</fullName>
        <ecNumber evidence="14">3.4.16.6</ecNumber>
    </recommendedName>
    <alternativeName>
        <fullName evidence="17">Carboxypeptidase D</fullName>
    </alternativeName>
    <alternativeName>
        <fullName evidence="15">Pheromone-processing carboxypeptidase kex1</fullName>
    </alternativeName>
</protein>
<keyword evidence="6" id="KW-0812">Transmembrane</keyword>
<keyword evidence="12" id="KW-0472">Membrane</keyword>
<dbReference type="Proteomes" id="UP000623467">
    <property type="component" value="Unassembled WGS sequence"/>
</dbReference>
<dbReference type="GO" id="GO:0005794">
    <property type="term" value="C:Golgi apparatus"/>
    <property type="evidence" value="ECO:0007669"/>
    <property type="project" value="UniProtKB-SubCell"/>
</dbReference>
<dbReference type="GO" id="GO:0006915">
    <property type="term" value="P:apoptotic process"/>
    <property type="evidence" value="ECO:0007669"/>
    <property type="project" value="UniProtKB-KW"/>
</dbReference>
<dbReference type="Pfam" id="PF00450">
    <property type="entry name" value="Peptidase_S10"/>
    <property type="match status" value="2"/>
</dbReference>
<evidence type="ECO:0000256" key="2">
    <source>
        <dbReference type="ARBA" id="ARBA00004393"/>
    </source>
</evidence>
<evidence type="ECO:0000256" key="15">
    <source>
        <dbReference type="ARBA" id="ARBA00040403"/>
    </source>
</evidence>
<dbReference type="PANTHER" id="PTHR11802:SF190">
    <property type="entry name" value="PHEROMONE-PROCESSING CARBOXYPEPTIDASE KEX1"/>
    <property type="match status" value="1"/>
</dbReference>
<evidence type="ECO:0000256" key="4">
    <source>
        <dbReference type="ARBA" id="ARBA00022645"/>
    </source>
</evidence>
<evidence type="ECO:0000313" key="19">
    <source>
        <dbReference type="EMBL" id="KAF7340835.1"/>
    </source>
</evidence>
<evidence type="ECO:0000256" key="9">
    <source>
        <dbReference type="ARBA" id="ARBA00022801"/>
    </source>
</evidence>
<dbReference type="InterPro" id="IPR001563">
    <property type="entry name" value="Peptidase_S10"/>
</dbReference>
<evidence type="ECO:0000256" key="1">
    <source>
        <dbReference type="ARBA" id="ARBA00001003"/>
    </source>
</evidence>
<evidence type="ECO:0000256" key="14">
    <source>
        <dbReference type="ARBA" id="ARBA00038895"/>
    </source>
</evidence>
<keyword evidence="10" id="KW-1133">Transmembrane helix</keyword>
<evidence type="ECO:0000256" key="16">
    <source>
        <dbReference type="ARBA" id="ARBA00040628"/>
    </source>
</evidence>
<comment type="catalytic activity">
    <reaction evidence="1">
        <text>Preferential release of a C-terminal arginine or lysine residue.</text>
        <dbReference type="EC" id="3.4.16.6"/>
    </reaction>
</comment>
<evidence type="ECO:0000256" key="6">
    <source>
        <dbReference type="ARBA" id="ARBA00022692"/>
    </source>
</evidence>
<keyword evidence="7" id="KW-0053">Apoptosis</keyword>
<evidence type="ECO:0000256" key="17">
    <source>
        <dbReference type="ARBA" id="ARBA00042717"/>
    </source>
</evidence>
<keyword evidence="20" id="KW-1185">Reference proteome</keyword>
<feature type="chain" id="PRO_5034246416" description="Pheromone-processing carboxypeptidase KEX1" evidence="18">
    <location>
        <begin position="16"/>
        <end position="510"/>
    </location>
</feature>
<evidence type="ECO:0000256" key="18">
    <source>
        <dbReference type="SAM" id="SignalP"/>
    </source>
</evidence>
<dbReference type="InterPro" id="IPR029058">
    <property type="entry name" value="AB_hydrolase_fold"/>
</dbReference>
<keyword evidence="8 18" id="KW-0732">Signal</keyword>
<keyword evidence="13" id="KW-0325">Glycoprotein</keyword>
<keyword evidence="4 19" id="KW-0121">Carboxypeptidase</keyword>
<comment type="similarity">
    <text evidence="3">Belongs to the peptidase S10 family.</text>
</comment>
<evidence type="ECO:0000256" key="5">
    <source>
        <dbReference type="ARBA" id="ARBA00022670"/>
    </source>
</evidence>
<evidence type="ECO:0000256" key="3">
    <source>
        <dbReference type="ARBA" id="ARBA00009431"/>
    </source>
</evidence>
<sequence length="510" mass="55752">MLSLLLLSLAASCSAGSSWQKYLVTDQLPNVTHPIARSFAGNVPVNREDHPNNTLFFWAFEKELGGLTAPAESSNEPWIIFLNGGPGSSSLFGLMVENGPLLVTGDYSIVENPWSWNKLADTFWVDQPVGVGYSTSDPGANAANEDQVGEDFVSLIADSFLSRSLFTVVNEDWIPIESGENLPQSRYSTIVLDRYALGSRLSCKRLDSFAAGESYAGVYIVRRLQNWRREFSLTKREQEYRQEAWKRDLSGRPNGTLDPYYGCFLVIEIQDYAYNYSFPFDLGGLDVPSSMKHSLFCDASPDPRTRAALHAPSDKTWAQSVALNWTGTGTPNFQGDPSALPITFLSELATNASQHNVAFVIYVGNDDLLVAHRAVIQNFTFGGMQGFTRKPDTPFTDDHGKLAGIVHQERNVTYALFKNAGHFVPYFVPEAAFVFLREFILGSNLTGYVESATSPTVGGDDPNLAPGDILPGNKAIFYGAGTTASSTVAPEATIAAWDSFIATATLTVSF</sequence>
<evidence type="ECO:0000313" key="20">
    <source>
        <dbReference type="Proteomes" id="UP000623467"/>
    </source>
</evidence>
<evidence type="ECO:0000256" key="11">
    <source>
        <dbReference type="ARBA" id="ARBA00023034"/>
    </source>
</evidence>
<dbReference type="Gene3D" id="3.40.50.1820">
    <property type="entry name" value="alpha/beta hydrolase"/>
    <property type="match status" value="2"/>
</dbReference>
<comment type="subcellular location">
    <subcellularLocation>
        <location evidence="2">Golgi apparatus</location>
        <location evidence="2">trans-Golgi network membrane</location>
        <topology evidence="2">Single-pass type I membrane protein</topology>
    </subcellularLocation>
</comment>
<gene>
    <name evidence="19" type="ORF">MSAN_02112900</name>
</gene>
<keyword evidence="11" id="KW-0333">Golgi apparatus</keyword>
<accession>A0A8H6XI82</accession>
<comment type="caution">
    <text evidence="19">The sequence shown here is derived from an EMBL/GenBank/DDBJ whole genome shotgun (WGS) entry which is preliminary data.</text>
</comment>
<evidence type="ECO:0000256" key="10">
    <source>
        <dbReference type="ARBA" id="ARBA00022989"/>
    </source>
</evidence>
<dbReference type="AlphaFoldDB" id="A0A8H6XI82"/>